<accession>A0A6L5YM22</accession>
<dbReference type="Proteomes" id="UP000474024">
    <property type="component" value="Unassembled WGS sequence"/>
</dbReference>
<sequence length="105" mass="12309">MKDSIVIDMQYADYDLIDGTPNVHRHHIFEGVANRPLSDADGLWVPLSQEHHEGKLSVHNNKEMCTLMHIIGQLAYEKKYYKDLCGIKDDPAREQFRSRYMRSYL</sequence>
<organism evidence="1 2">
    <name type="scientific">Roseburia porci</name>
    <dbReference type="NCBI Taxonomy" id="2605790"/>
    <lineage>
        <taxon>Bacteria</taxon>
        <taxon>Bacillati</taxon>
        <taxon>Bacillota</taxon>
        <taxon>Clostridia</taxon>
        <taxon>Lachnospirales</taxon>
        <taxon>Lachnospiraceae</taxon>
        <taxon>Roseburia</taxon>
    </lineage>
</organism>
<dbReference type="AlphaFoldDB" id="A0A6L5YM22"/>
<dbReference type="EMBL" id="VUNI01000001">
    <property type="protein sequence ID" value="MST73440.1"/>
    <property type="molecule type" value="Genomic_DNA"/>
</dbReference>
<name>A0A6L5YM22_9FIRM</name>
<evidence type="ECO:0000313" key="2">
    <source>
        <dbReference type="Proteomes" id="UP000474024"/>
    </source>
</evidence>
<proteinExistence type="predicted"/>
<reference evidence="1 2" key="1">
    <citation type="submission" date="2019-08" db="EMBL/GenBank/DDBJ databases">
        <title>In-depth cultivation of the pig gut microbiome towards novel bacterial diversity and tailored functional studies.</title>
        <authorList>
            <person name="Wylensek D."/>
            <person name="Hitch T.C.A."/>
            <person name="Clavel T."/>
        </authorList>
    </citation>
    <scope>NUCLEOTIDE SEQUENCE [LARGE SCALE GENOMIC DNA]</scope>
    <source>
        <strain evidence="1 2">MUC/MUC-530-WT-4D</strain>
    </source>
</reference>
<keyword evidence="2" id="KW-1185">Reference proteome</keyword>
<protein>
    <submittedName>
        <fullName evidence="1">Uncharacterized protein</fullName>
    </submittedName>
</protein>
<evidence type="ECO:0000313" key="1">
    <source>
        <dbReference type="EMBL" id="MST73440.1"/>
    </source>
</evidence>
<gene>
    <name evidence="1" type="ORF">FYJ75_00130</name>
</gene>
<dbReference type="RefSeq" id="WP_154427610.1">
    <property type="nucleotide sequence ID" value="NZ_VUNI01000001.1"/>
</dbReference>
<comment type="caution">
    <text evidence="1">The sequence shown here is derived from an EMBL/GenBank/DDBJ whole genome shotgun (WGS) entry which is preliminary data.</text>
</comment>